<evidence type="ECO:0000313" key="2">
    <source>
        <dbReference type="Proteomes" id="UP000245778"/>
    </source>
</evidence>
<organism evidence="1 2">
    <name type="scientific">Intestinimonas butyriciproducens</name>
    <dbReference type="NCBI Taxonomy" id="1297617"/>
    <lineage>
        <taxon>Bacteria</taxon>
        <taxon>Bacillati</taxon>
        <taxon>Bacillota</taxon>
        <taxon>Clostridia</taxon>
        <taxon>Eubacteriales</taxon>
        <taxon>Intestinimonas</taxon>
    </lineage>
</organism>
<reference evidence="1 2" key="1">
    <citation type="submission" date="2018-04" db="EMBL/GenBank/DDBJ databases">
        <title>Genomic Encyclopedia of Type Strains, Phase IV (KMG-IV): sequencing the most valuable type-strain genomes for metagenomic binning, comparative biology and taxonomic classification.</title>
        <authorList>
            <person name="Goeker M."/>
        </authorList>
    </citation>
    <scope>NUCLEOTIDE SEQUENCE [LARGE SCALE GENOMIC DNA]</scope>
    <source>
        <strain evidence="1 2">DSM 26588</strain>
    </source>
</reference>
<dbReference type="RefSeq" id="WP_075704308.1">
    <property type="nucleotide sequence ID" value="NZ_JADNGR010000014.1"/>
</dbReference>
<dbReference type="AlphaFoldDB" id="A0A2U1BJ77"/>
<name>A0A2U1BJ77_9FIRM</name>
<dbReference type="Proteomes" id="UP000245778">
    <property type="component" value="Unassembled WGS sequence"/>
</dbReference>
<proteinExistence type="predicted"/>
<evidence type="ECO:0000313" key="1">
    <source>
        <dbReference type="EMBL" id="PVY48715.1"/>
    </source>
</evidence>
<gene>
    <name evidence="1" type="ORF">C7373_106224</name>
</gene>
<protein>
    <submittedName>
        <fullName evidence="1">Uncharacterized protein</fullName>
    </submittedName>
</protein>
<sequence>MSAAGGACFVNLLKSGREGLFFRQDILTFQRKWGKIKHKFHGESNRHGKGAEKILSALAVYF</sequence>
<accession>A0A2U1BJ77</accession>
<comment type="caution">
    <text evidence="1">The sequence shown here is derived from an EMBL/GenBank/DDBJ whole genome shotgun (WGS) entry which is preliminary data.</text>
</comment>
<dbReference type="EMBL" id="QEKK01000006">
    <property type="protein sequence ID" value="PVY48715.1"/>
    <property type="molecule type" value="Genomic_DNA"/>
</dbReference>